<dbReference type="OrthoDB" id="1863935at2759"/>
<gene>
    <name evidence="2" type="ORF">Bca52824_051919</name>
</gene>
<evidence type="ECO:0000259" key="1">
    <source>
        <dbReference type="Pfam" id="PF03478"/>
    </source>
</evidence>
<dbReference type="PANTHER" id="PTHR33127">
    <property type="entry name" value="TRANSMEMBRANE PROTEIN"/>
    <property type="match status" value="1"/>
</dbReference>
<evidence type="ECO:0000313" key="2">
    <source>
        <dbReference type="EMBL" id="KAG2280699.1"/>
    </source>
</evidence>
<proteinExistence type="predicted"/>
<dbReference type="EMBL" id="JAAMPC010000011">
    <property type="protein sequence ID" value="KAG2280699.1"/>
    <property type="molecule type" value="Genomic_DNA"/>
</dbReference>
<reference evidence="2 3" key="1">
    <citation type="submission" date="2020-02" db="EMBL/GenBank/DDBJ databases">
        <authorList>
            <person name="Ma Q."/>
            <person name="Huang Y."/>
            <person name="Song X."/>
            <person name="Pei D."/>
        </authorList>
    </citation>
    <scope>NUCLEOTIDE SEQUENCE [LARGE SCALE GENOMIC DNA]</scope>
    <source>
        <strain evidence="2">Sxm20200214</strain>
        <tissue evidence="2">Leaf</tissue>
    </source>
</reference>
<organism evidence="2 3">
    <name type="scientific">Brassica carinata</name>
    <name type="common">Ethiopian mustard</name>
    <name type="synonym">Abyssinian cabbage</name>
    <dbReference type="NCBI Taxonomy" id="52824"/>
    <lineage>
        <taxon>Eukaryota</taxon>
        <taxon>Viridiplantae</taxon>
        <taxon>Streptophyta</taxon>
        <taxon>Embryophyta</taxon>
        <taxon>Tracheophyta</taxon>
        <taxon>Spermatophyta</taxon>
        <taxon>Magnoliopsida</taxon>
        <taxon>eudicotyledons</taxon>
        <taxon>Gunneridae</taxon>
        <taxon>Pentapetalae</taxon>
        <taxon>rosids</taxon>
        <taxon>malvids</taxon>
        <taxon>Brassicales</taxon>
        <taxon>Brassicaceae</taxon>
        <taxon>Brassiceae</taxon>
        <taxon>Brassica</taxon>
    </lineage>
</organism>
<keyword evidence="3" id="KW-1185">Reference proteome</keyword>
<dbReference type="AlphaFoldDB" id="A0A8X7R1C8"/>
<evidence type="ECO:0000313" key="3">
    <source>
        <dbReference type="Proteomes" id="UP000886595"/>
    </source>
</evidence>
<dbReference type="InterPro" id="IPR005174">
    <property type="entry name" value="KIB1-4_b-propeller"/>
</dbReference>
<feature type="domain" description="KIB1-4 beta-propeller" evidence="1">
    <location>
        <begin position="136"/>
        <end position="340"/>
    </location>
</feature>
<accession>A0A8X7R1C8</accession>
<dbReference type="Proteomes" id="UP000886595">
    <property type="component" value="Unassembled WGS sequence"/>
</dbReference>
<dbReference type="PANTHER" id="PTHR33127:SF5">
    <property type="entry name" value="TRANSMEMBRANE PROTEIN"/>
    <property type="match status" value="1"/>
</dbReference>
<name>A0A8X7R1C8_BRACI</name>
<dbReference type="Pfam" id="PF03478">
    <property type="entry name" value="Beta-prop_KIB1-4"/>
    <property type="match status" value="1"/>
</dbReference>
<protein>
    <recommendedName>
        <fullName evidence="1">KIB1-4 beta-propeller domain-containing protein</fullName>
    </recommendedName>
</protein>
<sequence>MRTRRRDYTAAATQPSTSLPEALTVKPIVPMSGTKRIKSCNAKCKGSKKSKKKKCITTTGLWDRHIPTEILEGILSRLGLHASAVCKTWCESAVSVRKLPCRPWLLHPIDDWTIRGSPYLLLDPLKPHHDQSQKYNLDFPHMRFTPGGMSCSRDGWVLAKSPHLMYAFFFSPFTKKLFVLPLGSIYHLMSRLAFSAAPTSTSCVVISYSRIPQTADFLIETWRPGEATWTTHRFENSVLRRWDKCVFSNGVFYFLSTCGCLGVFDPCEATWNLLPVKPLLFPEVDSPVFLMEHEGDIFVMCSRLDSNHMVFKLNMKQNQQQLTSQIFEEDGEDDVIESLGANRNHDQVQVHALEDHHDQVGDFDDVMSKGGTSPRRKFLSPNDTHAINGNMTRKTLLDRPIFTSDMENYYVPVTNLKDEPIYDVSDDEVFIDSHYCRDPLFNDEDEVQGFNNGGLSSAISTQATRSQST</sequence>
<comment type="caution">
    <text evidence="2">The sequence shown here is derived from an EMBL/GenBank/DDBJ whole genome shotgun (WGS) entry which is preliminary data.</text>
</comment>